<dbReference type="EMBL" id="JXLH01000006">
    <property type="protein sequence ID" value="KJY59368.1"/>
    <property type="molecule type" value="Genomic_DNA"/>
</dbReference>
<comment type="caution">
    <text evidence="1">The sequence shown here is derived from an EMBL/GenBank/DDBJ whole genome shotgun (WGS) entry which is preliminary data.</text>
</comment>
<dbReference type="HOGENOM" id="CLU_1106058_0_0_9"/>
<dbReference type="InterPro" id="IPR032675">
    <property type="entry name" value="LRR_dom_sf"/>
</dbReference>
<dbReference type="AlphaFoldDB" id="A0A0F4LM29"/>
<evidence type="ECO:0000313" key="2">
    <source>
        <dbReference type="Proteomes" id="UP000033612"/>
    </source>
</evidence>
<organism evidence="1 2">
    <name type="scientific">Lactobacillus kimbladii</name>
    <dbReference type="NCBI Taxonomy" id="1218506"/>
    <lineage>
        <taxon>Bacteria</taxon>
        <taxon>Bacillati</taxon>
        <taxon>Bacillota</taxon>
        <taxon>Bacilli</taxon>
        <taxon>Lactobacillales</taxon>
        <taxon>Lactobacillaceae</taxon>
        <taxon>Lactobacillus</taxon>
    </lineage>
</organism>
<gene>
    <name evidence="1" type="ORF">JF75_04050</name>
</gene>
<sequence length="251" mass="27994">MKVNHNIKKFTSKLLVSSAIAGILGGVAINVIPEKADLVQNVQAKKKKHAKAKKKVKKAVTSHKTANVNKKVDISNYSYGNDCILKFDPSTKTLHIKEGVNSNKLGSTPIYDAVYNAKKHVSKKNMFKPSDIEHISIDSNIALSSNSEYLFARLYKLQDIAGLDKVDTGKAEDVSYMFFNDRKLTRLDLSSWDESSFDYYADRLGMFSGDTSLIEINLTGWGVKLTDHTFDGLDTTKVKIIGFDEDDEDDD</sequence>
<dbReference type="InterPro" id="IPR011889">
    <property type="entry name" value="Liste_lipo_26"/>
</dbReference>
<evidence type="ECO:0000313" key="1">
    <source>
        <dbReference type="EMBL" id="KJY59368.1"/>
    </source>
</evidence>
<reference evidence="1 2" key="1">
    <citation type="submission" date="2015-01" db="EMBL/GenBank/DDBJ databases">
        <title>Comparative genomics of the lactic acid bacteria isolated from the honey bee gut.</title>
        <authorList>
            <person name="Ellegaard K.M."/>
            <person name="Tamarit D."/>
            <person name="Javelind E."/>
            <person name="Olofsson T."/>
            <person name="Andersson S.G."/>
            <person name="Vasquez A."/>
        </authorList>
    </citation>
    <scope>NUCLEOTIDE SEQUENCE [LARGE SCALE GENOMIC DNA]</scope>
    <source>
        <strain evidence="1 2">Hma2</strain>
    </source>
</reference>
<dbReference type="PATRIC" id="fig|1218506.3.peg.450"/>
<dbReference type="Proteomes" id="UP000033612">
    <property type="component" value="Unassembled WGS sequence"/>
</dbReference>
<dbReference type="STRING" id="1218506.JF75_04050"/>
<proteinExistence type="predicted"/>
<dbReference type="OrthoDB" id="2329582at2"/>
<name>A0A0F4LM29_9LACO</name>
<dbReference type="RefSeq" id="WP_046331642.1">
    <property type="nucleotide sequence ID" value="NZ_JBHTBO010000020.1"/>
</dbReference>
<dbReference type="Gene3D" id="3.80.10.10">
    <property type="entry name" value="Ribonuclease Inhibitor"/>
    <property type="match status" value="1"/>
</dbReference>
<dbReference type="NCBIfam" id="TIGR02167">
    <property type="entry name" value="Liste_lipo_26"/>
    <property type="match status" value="1"/>
</dbReference>
<keyword evidence="2" id="KW-1185">Reference proteome</keyword>
<protein>
    <submittedName>
        <fullName evidence="1">Uncharacterized protein</fullName>
    </submittedName>
</protein>
<accession>A0A0F4LM29</accession>